<keyword evidence="12 13" id="KW-0807">Transducer</keyword>
<dbReference type="PRINTS" id="PR01534">
    <property type="entry name" value="VOMERONASL1R"/>
</dbReference>
<keyword evidence="7 13" id="KW-1133">Transmembrane helix</keyword>
<sequence length="315" mass="34724">LRPESMATGDLAAGSILLLQTVFGMLGNFSLLYCYLFLWCTGDRLRTVDLIVTNLIVANIFILFSAGFCSPMTTFGWNCLKSGSACRVFAYLRGVGRGASIGITCILSVFQAITISPRNSRWAELKVKALKCVVPSIILCWVVNMMLNIIYPIFVTGILSNKSITNRKSFKHCSAVPNDRYEETYAAMMSMPVVFSFVVMLLASGSTVFTLYRHKQRVQNVHRINGSSISSAESRATKTILLLVSIFINFNTLSSISYIILGISNNSSLFISTMSAVVISCFPAISPFLLMSRDSRVSRLCFAGKRNANSPTLKR</sequence>
<dbReference type="EMBL" id="JH882413">
    <property type="protein sequence ID" value="ELR49539.1"/>
    <property type="molecule type" value="Genomic_DNA"/>
</dbReference>
<dbReference type="Pfam" id="PF03402">
    <property type="entry name" value="V1R"/>
    <property type="match status" value="1"/>
</dbReference>
<feature type="transmembrane region" description="Helical" evidence="13">
    <location>
        <begin position="269"/>
        <end position="290"/>
    </location>
</feature>
<keyword evidence="8 13" id="KW-0297">G-protein coupled receptor</keyword>
<gene>
    <name evidence="15" type="ORF">M91_15013</name>
</gene>
<dbReference type="GO" id="GO:0007606">
    <property type="term" value="P:sensory perception of chemical stimulus"/>
    <property type="evidence" value="ECO:0007669"/>
    <property type="project" value="UniProtKB-ARBA"/>
</dbReference>
<evidence type="ECO:0000256" key="6">
    <source>
        <dbReference type="ARBA" id="ARBA00022692"/>
    </source>
</evidence>
<feature type="transmembrane region" description="Helical" evidence="13">
    <location>
        <begin position="12"/>
        <end position="38"/>
    </location>
</feature>
<evidence type="ECO:0000256" key="2">
    <source>
        <dbReference type="ARBA" id="ARBA00004651"/>
    </source>
</evidence>
<keyword evidence="5 13" id="KW-0589">Pheromone response</keyword>
<feature type="transmembrane region" description="Helical" evidence="13">
    <location>
        <begin position="88"/>
        <end position="113"/>
    </location>
</feature>
<proteinExistence type="inferred from homology"/>
<evidence type="ECO:0000256" key="4">
    <source>
        <dbReference type="ARBA" id="ARBA00022475"/>
    </source>
</evidence>
<comment type="similarity">
    <text evidence="3 13">Belongs to the G-protein coupled receptor 1 family.</text>
</comment>
<evidence type="ECO:0000256" key="7">
    <source>
        <dbReference type="ARBA" id="ARBA00022989"/>
    </source>
</evidence>
<evidence type="ECO:0000256" key="3">
    <source>
        <dbReference type="ARBA" id="ARBA00010663"/>
    </source>
</evidence>
<evidence type="ECO:0000256" key="13">
    <source>
        <dbReference type="RuleBase" id="RU364061"/>
    </source>
</evidence>
<evidence type="ECO:0000256" key="9">
    <source>
        <dbReference type="ARBA" id="ARBA00023136"/>
    </source>
</evidence>
<dbReference type="PROSITE" id="PS50262">
    <property type="entry name" value="G_PROTEIN_RECEP_F1_2"/>
    <property type="match status" value="1"/>
</dbReference>
<keyword evidence="11" id="KW-0325">Glycoprotein</keyword>
<feature type="domain" description="G-protein coupled receptors family 1 profile" evidence="14">
    <location>
        <begin position="27"/>
        <end position="290"/>
    </location>
</feature>
<dbReference type="InterPro" id="IPR004072">
    <property type="entry name" value="Vmron_rcpt_1"/>
</dbReference>
<comment type="function">
    <text evidence="1">Putative pheromone receptor.</text>
</comment>
<dbReference type="GO" id="GO:0005886">
    <property type="term" value="C:plasma membrane"/>
    <property type="evidence" value="ECO:0007669"/>
    <property type="project" value="UniProtKB-SubCell"/>
</dbReference>
<dbReference type="AlphaFoldDB" id="L8I1U7"/>
<evidence type="ECO:0000256" key="1">
    <source>
        <dbReference type="ARBA" id="ARBA00003878"/>
    </source>
</evidence>
<protein>
    <recommendedName>
        <fullName evidence="13">Vomeronasal type-1 receptor</fullName>
    </recommendedName>
</protein>
<dbReference type="GO" id="GO:0016503">
    <property type="term" value="F:pheromone receptor activity"/>
    <property type="evidence" value="ECO:0007669"/>
    <property type="project" value="InterPro"/>
</dbReference>
<keyword evidence="4 13" id="KW-1003">Cell membrane</keyword>
<name>L8I1U7_9CETA</name>
<dbReference type="FunFam" id="1.20.1070.10:FF:000033">
    <property type="entry name" value="Vomeronasal type-1 receptor"/>
    <property type="match status" value="1"/>
</dbReference>
<comment type="subcellular location">
    <subcellularLocation>
        <location evidence="2 13">Cell membrane</location>
        <topology evidence="2 13">Multi-pass membrane protein</topology>
    </subcellularLocation>
</comment>
<dbReference type="Proteomes" id="UP000011080">
    <property type="component" value="Unassembled WGS sequence"/>
</dbReference>
<feature type="transmembrane region" description="Helical" evidence="13">
    <location>
        <begin position="185"/>
        <end position="212"/>
    </location>
</feature>
<reference evidence="15 16" key="1">
    <citation type="journal article" date="2012" name="Nat. Genet.">
        <title>The yak genome and adaptation to life at high altitude.</title>
        <authorList>
            <person name="Qiu Q."/>
            <person name="Zhang G."/>
            <person name="Ma T."/>
            <person name="Qian W."/>
            <person name="Wang J."/>
            <person name="Ye Z."/>
            <person name="Cao C."/>
            <person name="Hu Q."/>
            <person name="Kim J."/>
            <person name="Larkin D.M."/>
            <person name="Auvil L."/>
            <person name="Capitanu B."/>
            <person name="Ma J."/>
            <person name="Lewin H.A."/>
            <person name="Qian X."/>
            <person name="Lang Y."/>
            <person name="Zhou R."/>
            <person name="Wang L."/>
            <person name="Wang K."/>
            <person name="Xia J."/>
            <person name="Liao S."/>
            <person name="Pan S."/>
            <person name="Lu X."/>
            <person name="Hou H."/>
            <person name="Wang Y."/>
            <person name="Zang X."/>
            <person name="Yin Y."/>
            <person name="Ma H."/>
            <person name="Zhang J."/>
            <person name="Wang Z."/>
            <person name="Zhang Y."/>
            <person name="Zhang D."/>
            <person name="Yonezawa T."/>
            <person name="Hasegawa M."/>
            <person name="Zhong Y."/>
            <person name="Liu W."/>
            <person name="Zhang Y."/>
            <person name="Huang Z."/>
            <person name="Zhang S."/>
            <person name="Long R."/>
            <person name="Yang H."/>
            <person name="Wang J."/>
            <person name="Lenstra J.A."/>
            <person name="Cooper D.N."/>
            <person name="Wu Y."/>
            <person name="Wang J."/>
            <person name="Shi P."/>
            <person name="Wang J."/>
            <person name="Liu J."/>
        </authorList>
    </citation>
    <scope>NUCLEOTIDE SEQUENCE [LARGE SCALE GENOMIC DNA]</scope>
    <source>
        <strain evidence="16">yakQH1</strain>
    </source>
</reference>
<feature type="transmembrane region" description="Helical" evidence="13">
    <location>
        <begin position="133"/>
        <end position="154"/>
    </location>
</feature>
<feature type="transmembrane region" description="Helical" evidence="13">
    <location>
        <begin position="50"/>
        <end position="68"/>
    </location>
</feature>
<organism evidence="15 16">
    <name type="scientific">Bos mutus</name>
    <name type="common">wild yak</name>
    <dbReference type="NCBI Taxonomy" id="72004"/>
    <lineage>
        <taxon>Eukaryota</taxon>
        <taxon>Metazoa</taxon>
        <taxon>Chordata</taxon>
        <taxon>Craniata</taxon>
        <taxon>Vertebrata</taxon>
        <taxon>Euteleostomi</taxon>
        <taxon>Mammalia</taxon>
        <taxon>Eutheria</taxon>
        <taxon>Laurasiatheria</taxon>
        <taxon>Artiodactyla</taxon>
        <taxon>Ruminantia</taxon>
        <taxon>Pecora</taxon>
        <taxon>Bovidae</taxon>
        <taxon>Bovinae</taxon>
        <taxon>Bos</taxon>
    </lineage>
</organism>
<feature type="transmembrane region" description="Helical" evidence="13">
    <location>
        <begin position="240"/>
        <end position="263"/>
    </location>
</feature>
<dbReference type="InterPro" id="IPR017452">
    <property type="entry name" value="GPCR_Rhodpsn_7TM"/>
</dbReference>
<keyword evidence="10 13" id="KW-0675">Receptor</keyword>
<feature type="non-terminal residue" evidence="15">
    <location>
        <position position="315"/>
    </location>
</feature>
<dbReference type="SUPFAM" id="SSF81321">
    <property type="entry name" value="Family A G protein-coupled receptor-like"/>
    <property type="match status" value="1"/>
</dbReference>
<dbReference type="GO" id="GO:0019236">
    <property type="term" value="P:response to pheromone"/>
    <property type="evidence" value="ECO:0007669"/>
    <property type="project" value="UniProtKB-KW"/>
</dbReference>
<accession>L8I1U7</accession>
<evidence type="ECO:0000313" key="15">
    <source>
        <dbReference type="EMBL" id="ELR49539.1"/>
    </source>
</evidence>
<evidence type="ECO:0000256" key="12">
    <source>
        <dbReference type="ARBA" id="ARBA00023224"/>
    </source>
</evidence>
<dbReference type="Gene3D" id="1.20.1070.10">
    <property type="entry name" value="Rhodopsin 7-helix transmembrane proteins"/>
    <property type="match status" value="1"/>
</dbReference>
<feature type="non-terminal residue" evidence="15">
    <location>
        <position position="1"/>
    </location>
</feature>
<evidence type="ECO:0000256" key="5">
    <source>
        <dbReference type="ARBA" id="ARBA00022507"/>
    </source>
</evidence>
<keyword evidence="6 13" id="KW-0812">Transmembrane</keyword>
<evidence type="ECO:0000259" key="14">
    <source>
        <dbReference type="PROSITE" id="PS50262"/>
    </source>
</evidence>
<evidence type="ECO:0000256" key="11">
    <source>
        <dbReference type="ARBA" id="ARBA00023180"/>
    </source>
</evidence>
<evidence type="ECO:0000256" key="8">
    <source>
        <dbReference type="ARBA" id="ARBA00023040"/>
    </source>
</evidence>
<evidence type="ECO:0000313" key="16">
    <source>
        <dbReference type="Proteomes" id="UP000011080"/>
    </source>
</evidence>
<evidence type="ECO:0000256" key="10">
    <source>
        <dbReference type="ARBA" id="ARBA00023170"/>
    </source>
</evidence>
<keyword evidence="9 13" id="KW-0472">Membrane</keyword>
<dbReference type="PANTHER" id="PTHR24062">
    <property type="entry name" value="VOMERONASAL TYPE-1 RECEPTOR"/>
    <property type="match status" value="1"/>
</dbReference>